<sequence>MADIVERLRERADSYRQSGPSAEHTAVLLEEAAIEIERLQRERNYAVRWANKSVDAVKEHDDAIIYRLQAALEKCQKALAAMIDPSCIAQSTVLNAFAMATEAEAAARTALEADQCAS</sequence>
<proteinExistence type="predicted"/>
<accession>A0A2A6LY55</accession>
<dbReference type="AlphaFoldDB" id="A0A2A6LY55"/>
<evidence type="ECO:0000313" key="2">
    <source>
        <dbReference type="Proteomes" id="UP000220353"/>
    </source>
</evidence>
<evidence type="ECO:0000313" key="1">
    <source>
        <dbReference type="EMBL" id="PDT47288.1"/>
    </source>
</evidence>
<gene>
    <name evidence="1" type="ORF">CO661_13990</name>
</gene>
<dbReference type="RefSeq" id="WP_097586896.1">
    <property type="nucleotide sequence ID" value="NZ_NWTC01000009.1"/>
</dbReference>
<name>A0A2A6LY55_RHIFR</name>
<comment type="caution">
    <text evidence="1">The sequence shown here is derived from an EMBL/GenBank/DDBJ whole genome shotgun (WGS) entry which is preliminary data.</text>
</comment>
<protein>
    <submittedName>
        <fullName evidence="1">Uncharacterized protein</fullName>
    </submittedName>
</protein>
<reference evidence="1 2" key="1">
    <citation type="submission" date="2017-09" db="EMBL/GenBank/DDBJ databases">
        <title>Comparative genomics of rhizobia isolated from Phaseolus vulgaris in China.</title>
        <authorList>
            <person name="Tong W."/>
        </authorList>
    </citation>
    <scope>NUCLEOTIDE SEQUENCE [LARGE SCALE GENOMIC DNA]</scope>
    <source>
        <strain evidence="1 2">PCH1</strain>
    </source>
</reference>
<dbReference type="Proteomes" id="UP000220353">
    <property type="component" value="Unassembled WGS sequence"/>
</dbReference>
<dbReference type="EMBL" id="NWTC01000009">
    <property type="protein sequence ID" value="PDT47288.1"/>
    <property type="molecule type" value="Genomic_DNA"/>
</dbReference>
<organism evidence="1 2">
    <name type="scientific">Rhizobium fredii</name>
    <name type="common">Sinorhizobium fredii</name>
    <dbReference type="NCBI Taxonomy" id="380"/>
    <lineage>
        <taxon>Bacteria</taxon>
        <taxon>Pseudomonadati</taxon>
        <taxon>Pseudomonadota</taxon>
        <taxon>Alphaproteobacteria</taxon>
        <taxon>Hyphomicrobiales</taxon>
        <taxon>Rhizobiaceae</taxon>
        <taxon>Sinorhizobium/Ensifer group</taxon>
        <taxon>Sinorhizobium</taxon>
    </lineage>
</organism>